<evidence type="ECO:0000313" key="2">
    <source>
        <dbReference type="Proteomes" id="UP001529423"/>
    </source>
</evidence>
<reference evidence="1 2" key="3">
    <citation type="submission" date="2023-06" db="EMBL/GenBank/DDBJ databases">
        <authorList>
            <person name="Zeman M."/>
            <person name="Kubasova T."/>
            <person name="Jahodarova E."/>
            <person name="Nykrynova M."/>
            <person name="Rychlik I."/>
        </authorList>
    </citation>
    <scope>NUCLEOTIDE SEQUENCE [LARGE SCALE GENOMIC DNA]</scope>
    <source>
        <strain evidence="1 2">105_WCHN</strain>
    </source>
</reference>
<reference evidence="2" key="2">
    <citation type="submission" date="2023-06" db="EMBL/GenBank/DDBJ databases">
        <title>Identification and characterization of horizontal gene transfer across gut microbiota members of farm animals based on homology search.</title>
        <authorList>
            <person name="Zeman M."/>
            <person name="Kubasova T."/>
            <person name="Jahodarova E."/>
            <person name="Nykrynova M."/>
            <person name="Rychlik I."/>
        </authorList>
    </citation>
    <scope>NUCLEOTIDE SEQUENCE [LARGE SCALE GENOMIC DNA]</scope>
    <source>
        <strain evidence="2">105_WCHN</strain>
    </source>
</reference>
<keyword evidence="2" id="KW-1185">Reference proteome</keyword>
<dbReference type="EMBL" id="JAUDEO010000062">
    <property type="protein sequence ID" value="MDM8334589.1"/>
    <property type="molecule type" value="Genomic_DNA"/>
</dbReference>
<proteinExistence type="predicted"/>
<name>A0ABT7VPD3_9LACO</name>
<reference evidence="1 2" key="1">
    <citation type="submission" date="2023-06" db="EMBL/GenBank/DDBJ databases">
        <title>Identification and characterization of horizontal gene transfer across gut microbiota members of farm animals based on homology search.</title>
        <authorList>
            <person name="Schwarzerova J."/>
            <person name="Nykrynova M."/>
            <person name="Jureckova K."/>
            <person name="Cejkova D."/>
            <person name="Rychlik I."/>
        </authorList>
    </citation>
    <scope>NUCLEOTIDE SEQUENCE [LARGE SCALE GENOMIC DNA]</scope>
    <source>
        <strain evidence="1 2">105_WCHN</strain>
    </source>
</reference>
<evidence type="ECO:0000313" key="1">
    <source>
        <dbReference type="EMBL" id="MDM8334589.1"/>
    </source>
</evidence>
<organism evidence="1 2">
    <name type="scientific">Limosilactobacillus panis</name>
    <dbReference type="NCBI Taxonomy" id="47493"/>
    <lineage>
        <taxon>Bacteria</taxon>
        <taxon>Bacillati</taxon>
        <taxon>Bacillota</taxon>
        <taxon>Bacilli</taxon>
        <taxon>Lactobacillales</taxon>
        <taxon>Lactobacillaceae</taxon>
        <taxon>Limosilactobacillus</taxon>
    </lineage>
</organism>
<protein>
    <submittedName>
        <fullName evidence="1">Uncharacterized protein</fullName>
    </submittedName>
</protein>
<comment type="caution">
    <text evidence="1">The sequence shown here is derived from an EMBL/GenBank/DDBJ whole genome shotgun (WGS) entry which is preliminary data.</text>
</comment>
<dbReference type="Proteomes" id="UP001529423">
    <property type="component" value="Unassembled WGS sequence"/>
</dbReference>
<dbReference type="RefSeq" id="WP_289561228.1">
    <property type="nucleotide sequence ID" value="NZ_JAUDEO010000062.1"/>
</dbReference>
<accession>A0ABT7VPD3</accession>
<gene>
    <name evidence="1" type="ORF">QUW46_08420</name>
</gene>
<sequence>MFYLLQVLVDWATYDAPFVQGSCDGATTMQSILAGIIFGLMMGYRLV</sequence>